<dbReference type="EMBL" id="MN740489">
    <property type="protein sequence ID" value="QHU29475.1"/>
    <property type="molecule type" value="Genomic_DNA"/>
</dbReference>
<sequence length="258" mass="31275">MELTTQHDGGFFSCCSVRLHFLIEFFNKHKELPYSYVTKKYFECNKSHPDEDLTFDYFVHYNNVYGDIPYSKDIEFKEWFQYKQFDKLDLESLLPFVRKYFTPTQKIFDIVKMMEEKYNIDYENICVLFFRGNDKATEIELPAIDYYYEYGKAILEKNPNIKFLIQSDETNFINDMKEEFPNNLIFYDEIRHIYKKNTTVNKVFKETNYQYSLYYFAITLIMSRCKHIICNSGNCSLWMVFYREKINNIVQLSACEDL</sequence>
<organism evidence="1">
    <name type="scientific">viral metagenome</name>
    <dbReference type="NCBI Taxonomy" id="1070528"/>
    <lineage>
        <taxon>unclassified sequences</taxon>
        <taxon>metagenomes</taxon>
        <taxon>organismal metagenomes</taxon>
    </lineage>
</organism>
<protein>
    <submittedName>
        <fullName evidence="1">Uncharacterized protein</fullName>
    </submittedName>
</protein>
<reference evidence="1" key="1">
    <citation type="journal article" date="2020" name="Nature">
        <title>Giant virus diversity and host interactions through global metagenomics.</title>
        <authorList>
            <person name="Schulz F."/>
            <person name="Roux S."/>
            <person name="Paez-Espino D."/>
            <person name="Jungbluth S."/>
            <person name="Walsh D.A."/>
            <person name="Denef V.J."/>
            <person name="McMahon K.D."/>
            <person name="Konstantinidis K.T."/>
            <person name="Eloe-Fadrosh E.A."/>
            <person name="Kyrpides N.C."/>
            <person name="Woyke T."/>
        </authorList>
    </citation>
    <scope>NUCLEOTIDE SEQUENCE</scope>
    <source>
        <strain evidence="1">GVMAG-M-3300027804-48</strain>
    </source>
</reference>
<accession>A0A6C0LHJ2</accession>
<dbReference type="AlphaFoldDB" id="A0A6C0LHJ2"/>
<evidence type="ECO:0000313" key="1">
    <source>
        <dbReference type="EMBL" id="QHU29475.1"/>
    </source>
</evidence>
<proteinExistence type="predicted"/>
<name>A0A6C0LHJ2_9ZZZZ</name>
<dbReference type="Gene3D" id="3.40.50.11350">
    <property type="match status" value="1"/>
</dbReference>